<feature type="domain" description="Gylcosyl hydrolase 115 C-terminal" evidence="3">
    <location>
        <begin position="678"/>
        <end position="817"/>
    </location>
</feature>
<dbReference type="GO" id="GO:0016787">
    <property type="term" value="F:hydrolase activity"/>
    <property type="evidence" value="ECO:0007669"/>
    <property type="project" value="UniProtKB-KW"/>
</dbReference>
<proteinExistence type="predicted"/>
<dbReference type="InterPro" id="IPR031924">
    <property type="entry name" value="GH115"/>
</dbReference>
<dbReference type="AlphaFoldDB" id="A0A0A1W2V8"/>
<keyword evidence="1" id="KW-0378">Hydrolase</keyword>
<dbReference type="InterPro" id="IPR042301">
    <property type="entry name" value="GH115_sf"/>
</dbReference>
<dbReference type="GO" id="GO:0005975">
    <property type="term" value="P:carbohydrate metabolic process"/>
    <property type="evidence" value="ECO:0007669"/>
    <property type="project" value="UniProtKB-ARBA"/>
</dbReference>
<dbReference type="Pfam" id="PF17829">
    <property type="entry name" value="GH115_C"/>
    <property type="match status" value="1"/>
</dbReference>
<accession>A0A0A1W2V8</accession>
<dbReference type="PANTHER" id="PTHR37842">
    <property type="match status" value="1"/>
</dbReference>
<dbReference type="PANTHER" id="PTHR37842:SF2">
    <property type="entry name" value="GYLCOSYL HYDROLASE 115 C-TERMINAL DOMAIN-CONTAINING PROTEIN"/>
    <property type="match status" value="1"/>
</dbReference>
<protein>
    <recommendedName>
        <fullName evidence="3">Gylcosyl hydrolase 115 C-terminal domain-containing protein</fullName>
    </recommendedName>
</protein>
<dbReference type="Gene3D" id="3.30.379.10">
    <property type="entry name" value="Chitobiase/beta-hexosaminidase domain 2-like"/>
    <property type="match status" value="1"/>
</dbReference>
<comment type="caution">
    <text evidence="4">The sequence shown here is derived from an EMBL/GenBank/DDBJ whole genome shotgun (WGS) entry which is preliminary data.</text>
</comment>
<keyword evidence="2" id="KW-0732">Signal</keyword>
<evidence type="ECO:0000313" key="4">
    <source>
        <dbReference type="EMBL" id="GAL99450.1"/>
    </source>
</evidence>
<evidence type="ECO:0000256" key="2">
    <source>
        <dbReference type="SAM" id="SignalP"/>
    </source>
</evidence>
<dbReference type="Gene3D" id="1.20.58.2150">
    <property type="match status" value="1"/>
</dbReference>
<dbReference type="Gene3D" id="2.60.120.1620">
    <property type="match status" value="1"/>
</dbReference>
<dbReference type="SUPFAM" id="SSF55545">
    <property type="entry name" value="beta-N-acetylhexosaminidase-like domain"/>
    <property type="match status" value="1"/>
</dbReference>
<dbReference type="Pfam" id="PF15979">
    <property type="entry name" value="Glyco_hydro_115"/>
    <property type="match status" value="1"/>
</dbReference>
<dbReference type="InterPro" id="IPR029018">
    <property type="entry name" value="Hex-like_dom2"/>
</dbReference>
<dbReference type="RefSeq" id="WP_084220508.1">
    <property type="nucleotide sequence ID" value="NZ_BBPI01000003.1"/>
</dbReference>
<name>A0A0A1W2V8_9SPHN</name>
<feature type="chain" id="PRO_5001993386" description="Gylcosyl hydrolase 115 C-terminal domain-containing protein" evidence="2">
    <location>
        <begin position="22"/>
        <end position="820"/>
    </location>
</feature>
<dbReference type="EMBL" id="BBPI01000003">
    <property type="protein sequence ID" value="GAL99450.1"/>
    <property type="molecule type" value="Genomic_DNA"/>
</dbReference>
<gene>
    <name evidence="4" type="ORF">SP5_003_00050</name>
</gene>
<evidence type="ECO:0000256" key="1">
    <source>
        <dbReference type="ARBA" id="ARBA00022801"/>
    </source>
</evidence>
<dbReference type="OrthoDB" id="8727830at2"/>
<organism evidence="4 5">
    <name type="scientific">Sphingomonas parapaucimobilis NBRC 15100</name>
    <dbReference type="NCBI Taxonomy" id="1219049"/>
    <lineage>
        <taxon>Bacteria</taxon>
        <taxon>Pseudomonadati</taxon>
        <taxon>Pseudomonadota</taxon>
        <taxon>Alphaproteobacteria</taxon>
        <taxon>Sphingomonadales</taxon>
        <taxon>Sphingomonadaceae</taxon>
        <taxon>Sphingomonas</taxon>
    </lineage>
</organism>
<dbReference type="Proteomes" id="UP000032305">
    <property type="component" value="Unassembled WGS sequence"/>
</dbReference>
<feature type="signal peptide" evidence="2">
    <location>
        <begin position="1"/>
        <end position="21"/>
    </location>
</feature>
<evidence type="ECO:0000313" key="5">
    <source>
        <dbReference type="Proteomes" id="UP000032305"/>
    </source>
</evidence>
<dbReference type="eggNOG" id="ENOG502Z7KK">
    <property type="taxonomic scope" value="Bacteria"/>
</dbReference>
<reference evidence="4 5" key="1">
    <citation type="submission" date="2014-11" db="EMBL/GenBank/DDBJ databases">
        <title>Whole genome shotgun sequence of Sphingomonas parapaucimobilis NBRC 15100.</title>
        <authorList>
            <person name="Katano-Makiyama Y."/>
            <person name="Hosoyama A."/>
            <person name="Hashimoto M."/>
            <person name="Hosoyama Y."/>
            <person name="Noguchi M."/>
            <person name="Numata M."/>
            <person name="Tsuchikane K."/>
            <person name="Hirakata S."/>
            <person name="Uohara A."/>
            <person name="Shimodaira J."/>
            <person name="Ohji S."/>
            <person name="Ichikawa N."/>
            <person name="Kimura A."/>
            <person name="Yamazoe A."/>
            <person name="Fujita N."/>
        </authorList>
    </citation>
    <scope>NUCLEOTIDE SEQUENCE [LARGE SCALE GENOMIC DNA]</scope>
    <source>
        <strain evidence="4 5">NBRC 15100</strain>
    </source>
</reference>
<dbReference type="Gene3D" id="3.20.20.520">
    <property type="entry name" value="Glycosyl hydrolase family 115"/>
    <property type="match status" value="1"/>
</dbReference>
<dbReference type="InterPro" id="IPR041437">
    <property type="entry name" value="GH115_C"/>
</dbReference>
<sequence>MMRHLFLSAALLAPIPGAAWAAPDCRGPVAACERATAGALSLLMPGRVATVVIDAGDEPGVARAARDLAADLKAVGGGDVRLAREVSGGATVIAGTLGHSALIDALVKAGKLDVTGLGSQWEGYVEQVVDNPAPGVARALVIAGSDRRGTIFGLYDISAKAGVSPWTWWADVPAQRHPTLYLTAGRVADHPAVKYRGIFINDEEPGFGNWARTTFGGVNHLAYEKVFNLLLRSKANFIWPAMWGKSLWEDDPASAPLAQEMGVLLGTSHHEPMQRAQADWKREGSGPWDYTKNAATLRAFWRKGIERRGTAEDPVTIGMRGDGDEPMTEGTATDLLERIVRDQRQIITDVTRRPAAETPQVWALYKEVQDYYDKGMRVPDDVTLLFADDNWGNIRRLPPIGERRAGGAGVYYHFDYVGGPRNYKWLDTNAIPRVWQQMRMADDYGADRLWIVNVGDLKPMEYPISFFLDMAWNPKRMDLATMQAYPARWASEQFGAAHGAEIGALLTRYGQLASRRKPELIDATTYGYADGEWARVLGEWNALDAQARRVEATLPAPLRDAYYELVLHRIEAMTNLHRLYEAVAANRAAAQMGDAAKAKRFADAARGYFAQDAAIRRRYEVDTADGKWTSMMAQTHIGYTGWQQPDRDVLPALATVEKPLPLPSVAPEPLVRIAADAGRPVDGRGIKWQRVAGFTAEGAAMVATPTTAPIIERPGGDSPHIVYDVNWTKGGPVMLGVIAAPGLDVRGGGKHRVAVSVDDGAPVVLNLMAAETEDSWGRSVIENRRVASTVLPALSAGKHRVTLWLVDPEVVVEGVTLSPR</sequence>
<evidence type="ECO:0000259" key="3">
    <source>
        <dbReference type="Pfam" id="PF17829"/>
    </source>
</evidence>
<keyword evidence="5" id="KW-1185">Reference proteome</keyword>